<dbReference type="AlphaFoldDB" id="A0A285TFR4"/>
<dbReference type="Proteomes" id="UP000219636">
    <property type="component" value="Unassembled WGS sequence"/>
</dbReference>
<dbReference type="OrthoDB" id="2892502at2"/>
<evidence type="ECO:0008006" key="4">
    <source>
        <dbReference type="Google" id="ProtNLM"/>
    </source>
</evidence>
<keyword evidence="1" id="KW-0472">Membrane</keyword>
<dbReference type="RefSeq" id="WP_097074588.1">
    <property type="nucleotide sequence ID" value="NZ_OBMQ01000012.1"/>
</dbReference>
<gene>
    <name evidence="2" type="ORF">SAMN05880501_112107</name>
</gene>
<evidence type="ECO:0000256" key="1">
    <source>
        <dbReference type="SAM" id="Phobius"/>
    </source>
</evidence>
<organism evidence="2 3">
    <name type="scientific">Ureibacillus xyleni</name>
    <dbReference type="NCBI Taxonomy" id="614648"/>
    <lineage>
        <taxon>Bacteria</taxon>
        <taxon>Bacillati</taxon>
        <taxon>Bacillota</taxon>
        <taxon>Bacilli</taxon>
        <taxon>Bacillales</taxon>
        <taxon>Caryophanaceae</taxon>
        <taxon>Ureibacillus</taxon>
    </lineage>
</organism>
<evidence type="ECO:0000313" key="2">
    <source>
        <dbReference type="EMBL" id="SOC21065.1"/>
    </source>
</evidence>
<feature type="transmembrane region" description="Helical" evidence="1">
    <location>
        <begin position="6"/>
        <end position="26"/>
    </location>
</feature>
<keyword evidence="1" id="KW-1133">Transmembrane helix</keyword>
<evidence type="ECO:0000313" key="3">
    <source>
        <dbReference type="Proteomes" id="UP000219636"/>
    </source>
</evidence>
<feature type="transmembrane region" description="Helical" evidence="1">
    <location>
        <begin position="33"/>
        <end position="49"/>
    </location>
</feature>
<accession>A0A285TFR4</accession>
<reference evidence="3" key="1">
    <citation type="submission" date="2017-08" db="EMBL/GenBank/DDBJ databases">
        <authorList>
            <person name="Varghese N."/>
            <person name="Submissions S."/>
        </authorList>
    </citation>
    <scope>NUCLEOTIDE SEQUENCE [LARGE SCALE GENOMIC DNA]</scope>
    <source>
        <strain evidence="3">JC22</strain>
    </source>
</reference>
<feature type="transmembrane region" description="Helical" evidence="1">
    <location>
        <begin position="55"/>
        <end position="71"/>
    </location>
</feature>
<proteinExistence type="predicted"/>
<keyword evidence="3" id="KW-1185">Reference proteome</keyword>
<dbReference type="EMBL" id="OBMQ01000012">
    <property type="protein sequence ID" value="SOC21065.1"/>
    <property type="molecule type" value="Genomic_DNA"/>
</dbReference>
<protein>
    <recommendedName>
        <fullName evidence="4">YesK-like protein</fullName>
    </recommendedName>
</protein>
<sequence>MDFFLVALTFWSLVILSLLLLIHGLWKKSWQSLVVSGFAFLLPMLYFAMVDKLFIAFALLPIVPFILAYHLKKKEL</sequence>
<name>A0A285TFR4_9BACL</name>
<keyword evidence="1" id="KW-0812">Transmembrane</keyword>